<gene>
    <name evidence="9" type="primary">tatA</name>
    <name evidence="10" type="ORF">SAMN04488023_10982</name>
</gene>
<evidence type="ECO:0000256" key="5">
    <source>
        <dbReference type="ARBA" id="ARBA00022927"/>
    </source>
</evidence>
<keyword evidence="3 9" id="KW-1003">Cell membrane</keyword>
<evidence type="ECO:0000256" key="2">
    <source>
        <dbReference type="ARBA" id="ARBA00022448"/>
    </source>
</evidence>
<dbReference type="InterPro" id="IPR003369">
    <property type="entry name" value="TatA/B/E"/>
</dbReference>
<evidence type="ECO:0000313" key="11">
    <source>
        <dbReference type="Proteomes" id="UP000199572"/>
    </source>
</evidence>
<name>A0A1H9P930_9SPHI</name>
<dbReference type="NCBIfam" id="TIGR01411">
    <property type="entry name" value="tatAE"/>
    <property type="match status" value="1"/>
</dbReference>
<keyword evidence="11" id="KW-1185">Reference proteome</keyword>
<dbReference type="Pfam" id="PF02416">
    <property type="entry name" value="TatA_B_E"/>
    <property type="match status" value="1"/>
</dbReference>
<keyword evidence="7 9" id="KW-0811">Translocation</keyword>
<dbReference type="EMBL" id="FOGG01000009">
    <property type="protein sequence ID" value="SER44607.1"/>
    <property type="molecule type" value="Genomic_DNA"/>
</dbReference>
<keyword evidence="2 9" id="KW-0813">Transport</keyword>
<dbReference type="AlphaFoldDB" id="A0A1H9P930"/>
<sequence>MSTIEIVLIVVVALLLFGGKKLPELMRGLGQSVKEFKKAKDEPAK</sequence>
<comment type="subunit">
    <text evidence="9">Forms a complex with TatC.</text>
</comment>
<dbReference type="HAMAP" id="MF_00236">
    <property type="entry name" value="TatA_E"/>
    <property type="match status" value="1"/>
</dbReference>
<evidence type="ECO:0000256" key="6">
    <source>
        <dbReference type="ARBA" id="ARBA00022989"/>
    </source>
</evidence>
<comment type="function">
    <text evidence="9">Part of the twin-arginine translocation (Tat) system that transports large folded proteins containing a characteristic twin-arginine motif in their signal peptide across membranes. TatA could form the protein-conducting channel of the Tat system.</text>
</comment>
<evidence type="ECO:0000256" key="8">
    <source>
        <dbReference type="ARBA" id="ARBA00023136"/>
    </source>
</evidence>
<comment type="similarity">
    <text evidence="9">Belongs to the TatA/E family.</text>
</comment>
<dbReference type="RefSeq" id="WP_090883768.1">
    <property type="nucleotide sequence ID" value="NZ_FOGG01000009.1"/>
</dbReference>
<evidence type="ECO:0000313" key="10">
    <source>
        <dbReference type="EMBL" id="SER44607.1"/>
    </source>
</evidence>
<comment type="subcellular location">
    <subcellularLocation>
        <location evidence="1 9">Cell membrane</location>
        <topology evidence="1 9">Single-pass membrane protein</topology>
    </subcellularLocation>
</comment>
<evidence type="ECO:0000256" key="3">
    <source>
        <dbReference type="ARBA" id="ARBA00022475"/>
    </source>
</evidence>
<accession>A0A1H9P930</accession>
<proteinExistence type="inferred from homology"/>
<keyword evidence="6 9" id="KW-1133">Transmembrane helix</keyword>
<keyword evidence="5 9" id="KW-0653">Protein transport</keyword>
<dbReference type="PANTHER" id="PTHR42982:SF1">
    <property type="entry name" value="SEC-INDEPENDENT PROTEIN TRANSLOCASE PROTEIN TATA"/>
    <property type="match status" value="1"/>
</dbReference>
<dbReference type="GO" id="GO:0033281">
    <property type="term" value="C:TAT protein transport complex"/>
    <property type="evidence" value="ECO:0007669"/>
    <property type="project" value="UniProtKB-UniRule"/>
</dbReference>
<protein>
    <recommendedName>
        <fullName evidence="9">Sec-independent protein translocase protein TatA</fullName>
    </recommendedName>
</protein>
<reference evidence="10 11" key="1">
    <citation type="submission" date="2016-10" db="EMBL/GenBank/DDBJ databases">
        <authorList>
            <person name="de Groot N.N."/>
        </authorList>
    </citation>
    <scope>NUCLEOTIDE SEQUENCE [LARGE SCALE GENOMIC DNA]</scope>
    <source>
        <strain evidence="10 11">DSM 18610</strain>
    </source>
</reference>
<evidence type="ECO:0000256" key="9">
    <source>
        <dbReference type="HAMAP-Rule" id="MF_00236"/>
    </source>
</evidence>
<dbReference type="Proteomes" id="UP000199572">
    <property type="component" value="Unassembled WGS sequence"/>
</dbReference>
<evidence type="ECO:0000256" key="1">
    <source>
        <dbReference type="ARBA" id="ARBA00004162"/>
    </source>
</evidence>
<dbReference type="PANTHER" id="PTHR42982">
    <property type="entry name" value="SEC-INDEPENDENT PROTEIN TRANSLOCASE PROTEIN TATA"/>
    <property type="match status" value="1"/>
</dbReference>
<dbReference type="STRING" id="390241.SAMN04488023_10982"/>
<dbReference type="InterPro" id="IPR006312">
    <property type="entry name" value="TatA/E"/>
</dbReference>
<keyword evidence="4 9" id="KW-0812">Transmembrane</keyword>
<dbReference type="Gene3D" id="1.20.5.3310">
    <property type="match status" value="1"/>
</dbReference>
<organism evidence="10 11">
    <name type="scientific">Pedobacter rhizosphaerae</name>
    <dbReference type="NCBI Taxonomy" id="390241"/>
    <lineage>
        <taxon>Bacteria</taxon>
        <taxon>Pseudomonadati</taxon>
        <taxon>Bacteroidota</taxon>
        <taxon>Sphingobacteriia</taxon>
        <taxon>Sphingobacteriales</taxon>
        <taxon>Sphingobacteriaceae</taxon>
        <taxon>Pedobacter</taxon>
    </lineage>
</organism>
<evidence type="ECO:0000256" key="4">
    <source>
        <dbReference type="ARBA" id="ARBA00022692"/>
    </source>
</evidence>
<keyword evidence="8 9" id="KW-0472">Membrane</keyword>
<evidence type="ECO:0000256" key="7">
    <source>
        <dbReference type="ARBA" id="ARBA00023010"/>
    </source>
</evidence>
<dbReference type="GO" id="GO:0008320">
    <property type="term" value="F:protein transmembrane transporter activity"/>
    <property type="evidence" value="ECO:0007669"/>
    <property type="project" value="UniProtKB-UniRule"/>
</dbReference>
<dbReference type="GO" id="GO:0043953">
    <property type="term" value="P:protein transport by the Tat complex"/>
    <property type="evidence" value="ECO:0007669"/>
    <property type="project" value="UniProtKB-UniRule"/>
</dbReference>